<evidence type="ECO:0000313" key="1">
    <source>
        <dbReference type="EMBL" id="QBQ01555.1"/>
    </source>
</evidence>
<reference evidence="1" key="1">
    <citation type="journal article" date="2019" name="Genomics">
        <title>Genome sequence analysis and organization of the Hyphantria cunea granulovirus (HycuGV-Hc1) from Turkey.</title>
        <authorList>
            <person name="Gencer D."/>
            <person name="Bayramoglu Z."/>
            <person name="Nalcacioglu R."/>
            <person name="Demirbag Z."/>
            <person name="Demir I."/>
        </authorList>
    </citation>
    <scope>NUCLEOTIDE SEQUENCE</scope>
    <source>
        <strain evidence="1">Hc1</strain>
    </source>
</reference>
<dbReference type="Proteomes" id="UP000831479">
    <property type="component" value="Segment"/>
</dbReference>
<gene>
    <name evidence="1" type="ORF">HycuGV_00002</name>
</gene>
<accession>A0AAF1D245</accession>
<keyword evidence="2" id="KW-1185">Reference proteome</keyword>
<dbReference type="EMBL" id="MH923363">
    <property type="protein sequence ID" value="QBQ01555.1"/>
    <property type="molecule type" value="Genomic_DNA"/>
</dbReference>
<sequence length="168" mass="18734">MDLLEFIRKKGFKADARDVLPYLLRNYALKNKVAASVNDRVVLTLDECDEFLYTIAQFINQKTVTTSVAIAPVKEPPKFEYQFRRPLTPESLFNTNASLPPVTDPATPAMSLSEVPYSDSFDSDSSSVAESDQVPLSVKLKRALEERELKLKNSAFNVQGATVEVTDV</sequence>
<organism evidence="1 2">
    <name type="scientific">Hyphantria cunea granulovirus</name>
    <dbReference type="NCBI Taxonomy" id="307448"/>
    <lineage>
        <taxon>Viruses</taxon>
        <taxon>Viruses incertae sedis</taxon>
        <taxon>Naldaviricetes</taxon>
        <taxon>Lefavirales</taxon>
        <taxon>Baculoviridae</taxon>
        <taxon>Betabaculovirus</taxon>
        <taxon>Betabaculovirus hycuneae</taxon>
    </lineage>
</organism>
<evidence type="ECO:0000313" key="2">
    <source>
        <dbReference type="Proteomes" id="UP000831479"/>
    </source>
</evidence>
<protein>
    <submittedName>
        <fullName evidence="1">Capsid protein</fullName>
    </submittedName>
</protein>
<name>A0AAF1D245_9BBAC</name>
<proteinExistence type="predicted"/>